<keyword evidence="1 5" id="KW-0805">Transcription regulation</keyword>
<dbReference type="PANTHER" id="PTHR30385:SF7">
    <property type="entry name" value="RNA POLYMERASE SIGMA FACTOR FLIA"/>
    <property type="match status" value="1"/>
</dbReference>
<keyword evidence="2 5" id="KW-0731">Sigma factor</keyword>
<dbReference type="PROSITE" id="PS00715">
    <property type="entry name" value="SIGMA70_1"/>
    <property type="match status" value="1"/>
</dbReference>
<dbReference type="PANTHER" id="PTHR30385">
    <property type="entry name" value="SIGMA FACTOR F FLAGELLAR"/>
    <property type="match status" value="1"/>
</dbReference>
<dbReference type="GO" id="GO:0003677">
    <property type="term" value="F:DNA binding"/>
    <property type="evidence" value="ECO:0007669"/>
    <property type="project" value="UniProtKB-KW"/>
</dbReference>
<comment type="similarity">
    <text evidence="5">Belongs to the sigma-70 factor family.</text>
</comment>
<dbReference type="InterPro" id="IPR000943">
    <property type="entry name" value="RNA_pol_sigma70"/>
</dbReference>
<dbReference type="InterPro" id="IPR007624">
    <property type="entry name" value="RNA_pol_sigma70_r3"/>
</dbReference>
<dbReference type="AlphaFoldDB" id="A0A2M7T505"/>
<gene>
    <name evidence="8" type="ORF">COY37_11160</name>
</gene>
<dbReference type="GO" id="GO:0006352">
    <property type="term" value="P:DNA-templated transcription initiation"/>
    <property type="evidence" value="ECO:0007669"/>
    <property type="project" value="InterPro"/>
</dbReference>
<sequence>MRSTEAQVETKKKAKKVAPDVSHLWQEYKATNRQDCRDQLIISYSPLVKYIASRISANLPQSVDQADLVSYGIFGLIDAIEKYDTTREIKFETYAITRIKGAIIDELRALDWVPRSVRYRARELERVYYELENKLRRVPTDAEVAEAMGMTIEDHNELLSRLSYTSVLALEELWSVGEKDDKVSLIDSIEDTSSPDPSMSFEMEEIKDILADAVTKLPEREKTVIVLYYYDNLTLREIGEILGVTESRVSQLHTKAVLRLKAKMRSAQIIQREA</sequence>
<evidence type="ECO:0000256" key="3">
    <source>
        <dbReference type="ARBA" id="ARBA00023125"/>
    </source>
</evidence>
<keyword evidence="4 5" id="KW-0804">Transcription</keyword>
<evidence type="ECO:0000256" key="2">
    <source>
        <dbReference type="ARBA" id="ARBA00023082"/>
    </source>
</evidence>
<dbReference type="Gene3D" id="1.10.1740.10">
    <property type="match status" value="1"/>
</dbReference>
<dbReference type="PRINTS" id="PR00046">
    <property type="entry name" value="SIGMA70FCT"/>
</dbReference>
<proteinExistence type="inferred from homology"/>
<evidence type="ECO:0000259" key="7">
    <source>
        <dbReference type="PROSITE" id="PS00716"/>
    </source>
</evidence>
<dbReference type="NCBIfam" id="TIGR02479">
    <property type="entry name" value="FliA_WhiG"/>
    <property type="match status" value="1"/>
</dbReference>
<feature type="domain" description="RNA polymerase sigma-70" evidence="7">
    <location>
        <begin position="234"/>
        <end position="260"/>
    </location>
</feature>
<dbReference type="GO" id="GO:0016987">
    <property type="term" value="F:sigma factor activity"/>
    <property type="evidence" value="ECO:0007669"/>
    <property type="project" value="UniProtKB-KW"/>
</dbReference>
<dbReference type="Pfam" id="PF04542">
    <property type="entry name" value="Sigma70_r2"/>
    <property type="match status" value="1"/>
</dbReference>
<dbReference type="NCBIfam" id="NF004935">
    <property type="entry name" value="PRK06288.1"/>
    <property type="match status" value="1"/>
</dbReference>
<dbReference type="Pfam" id="PF04545">
    <property type="entry name" value="Sigma70_r4"/>
    <property type="match status" value="1"/>
</dbReference>
<dbReference type="Gene3D" id="1.20.140.160">
    <property type="match status" value="1"/>
</dbReference>
<dbReference type="InterPro" id="IPR012845">
    <property type="entry name" value="RNA_pol_sigma_FliA_WhiG"/>
</dbReference>
<dbReference type="NCBIfam" id="TIGR02937">
    <property type="entry name" value="sigma70-ECF"/>
    <property type="match status" value="1"/>
</dbReference>
<reference evidence="9" key="1">
    <citation type="submission" date="2017-09" db="EMBL/GenBank/DDBJ databases">
        <title>Depth-based differentiation of microbial function through sediment-hosted aquifers and enrichment of novel symbionts in the deep terrestrial subsurface.</title>
        <authorList>
            <person name="Probst A.J."/>
            <person name="Ladd B."/>
            <person name="Jarett J.K."/>
            <person name="Geller-Mcgrath D.E."/>
            <person name="Sieber C.M.K."/>
            <person name="Emerson J.B."/>
            <person name="Anantharaman K."/>
            <person name="Thomas B.C."/>
            <person name="Malmstrom R."/>
            <person name="Stieglmeier M."/>
            <person name="Klingl A."/>
            <person name="Woyke T."/>
            <person name="Ryan C.M."/>
            <person name="Banfield J.F."/>
        </authorList>
    </citation>
    <scope>NUCLEOTIDE SEQUENCE [LARGE SCALE GENOMIC DNA]</scope>
</reference>
<accession>A0A2M7T505</accession>
<evidence type="ECO:0000313" key="8">
    <source>
        <dbReference type="EMBL" id="PIZ34935.1"/>
    </source>
</evidence>
<dbReference type="Pfam" id="PF04539">
    <property type="entry name" value="Sigma70_r3"/>
    <property type="match status" value="1"/>
</dbReference>
<protein>
    <recommendedName>
        <fullName evidence="5">RNA polymerase sigma factor</fullName>
    </recommendedName>
</protein>
<dbReference type="SUPFAM" id="SSF88659">
    <property type="entry name" value="Sigma3 and sigma4 domains of RNA polymerase sigma factors"/>
    <property type="match status" value="2"/>
</dbReference>
<evidence type="ECO:0000256" key="1">
    <source>
        <dbReference type="ARBA" id="ARBA00023015"/>
    </source>
</evidence>
<evidence type="ECO:0000256" key="5">
    <source>
        <dbReference type="RuleBase" id="RU362124"/>
    </source>
</evidence>
<dbReference type="GO" id="GO:0003899">
    <property type="term" value="F:DNA-directed RNA polymerase activity"/>
    <property type="evidence" value="ECO:0007669"/>
    <property type="project" value="InterPro"/>
</dbReference>
<dbReference type="InterPro" id="IPR007627">
    <property type="entry name" value="RNA_pol_sigma70_r2"/>
</dbReference>
<name>A0A2M7T505_9ACTN</name>
<dbReference type="PIRSF" id="PIRSF000770">
    <property type="entry name" value="RNA_pol_sigma-SigE/K"/>
    <property type="match status" value="1"/>
</dbReference>
<dbReference type="InterPro" id="IPR013325">
    <property type="entry name" value="RNA_pol_sigma_r2"/>
</dbReference>
<evidence type="ECO:0000256" key="4">
    <source>
        <dbReference type="ARBA" id="ARBA00023163"/>
    </source>
</evidence>
<dbReference type="InterPro" id="IPR014284">
    <property type="entry name" value="RNA_pol_sigma-70_dom"/>
</dbReference>
<evidence type="ECO:0000313" key="9">
    <source>
        <dbReference type="Proteomes" id="UP000230956"/>
    </source>
</evidence>
<evidence type="ECO:0000259" key="6">
    <source>
        <dbReference type="PROSITE" id="PS00715"/>
    </source>
</evidence>
<dbReference type="SUPFAM" id="SSF88946">
    <property type="entry name" value="Sigma2 domain of RNA polymerase sigma factors"/>
    <property type="match status" value="1"/>
</dbReference>
<comment type="caution">
    <text evidence="8">The sequence shown here is derived from an EMBL/GenBank/DDBJ whole genome shotgun (WGS) entry which is preliminary data.</text>
</comment>
<comment type="function">
    <text evidence="5">Sigma factors are initiation factors that promote the attachment of RNA polymerase to specific initiation sites and are then released.</text>
</comment>
<dbReference type="InterPro" id="IPR013324">
    <property type="entry name" value="RNA_pol_sigma_r3/r4-like"/>
</dbReference>
<dbReference type="PROSITE" id="PS00716">
    <property type="entry name" value="SIGMA70_2"/>
    <property type="match status" value="1"/>
</dbReference>
<keyword evidence="3 5" id="KW-0238">DNA-binding</keyword>
<dbReference type="Proteomes" id="UP000230956">
    <property type="component" value="Unassembled WGS sequence"/>
</dbReference>
<dbReference type="CDD" id="cd06171">
    <property type="entry name" value="Sigma70_r4"/>
    <property type="match status" value="1"/>
</dbReference>
<dbReference type="EMBL" id="PFNG01000258">
    <property type="protein sequence ID" value="PIZ34935.1"/>
    <property type="molecule type" value="Genomic_DNA"/>
</dbReference>
<feature type="domain" description="RNA polymerase sigma-70" evidence="6">
    <location>
        <begin position="67"/>
        <end position="80"/>
    </location>
</feature>
<organism evidence="8 9">
    <name type="scientific">Candidatus Aquicultor secundus</name>
    <dbReference type="NCBI Taxonomy" id="1973895"/>
    <lineage>
        <taxon>Bacteria</taxon>
        <taxon>Bacillati</taxon>
        <taxon>Actinomycetota</taxon>
        <taxon>Candidatus Aquicultoria</taxon>
        <taxon>Candidatus Aquicultorales</taxon>
        <taxon>Candidatus Aquicultoraceae</taxon>
        <taxon>Candidatus Aquicultor</taxon>
    </lineage>
</organism>
<dbReference type="InterPro" id="IPR007630">
    <property type="entry name" value="RNA_pol_sigma70_r4"/>
</dbReference>
<dbReference type="NCBIfam" id="NF005413">
    <property type="entry name" value="PRK06986.1"/>
    <property type="match status" value="1"/>
</dbReference>